<name>A0A347SQL4_9LACO</name>
<sequence length="59" mass="7243">MNNQSDWLINQLEQLIDTETSYEKRAFWYGLKTTIKQQQSRMQQIQAEIDGQLWNHEQW</sequence>
<organism evidence="1 2">
    <name type="scientific">Bombilactobacillus bombi</name>
    <dbReference type="NCBI Taxonomy" id="1303590"/>
    <lineage>
        <taxon>Bacteria</taxon>
        <taxon>Bacillati</taxon>
        <taxon>Bacillota</taxon>
        <taxon>Bacilli</taxon>
        <taxon>Lactobacillales</taxon>
        <taxon>Lactobacillaceae</taxon>
        <taxon>Bombilactobacillus</taxon>
    </lineage>
</organism>
<dbReference type="RefSeq" id="WP_118901159.1">
    <property type="nucleotide sequence ID" value="NZ_CP031513.1"/>
</dbReference>
<keyword evidence="2" id="KW-1185">Reference proteome</keyword>
<gene>
    <name evidence="1" type="ORF">DS831_05520</name>
</gene>
<accession>A0A347SQL4</accession>
<comment type="caution">
    <text evidence="1">The sequence shown here is derived from an EMBL/GenBank/DDBJ whole genome shotgun (WGS) entry which is preliminary data.</text>
</comment>
<evidence type="ECO:0000313" key="2">
    <source>
        <dbReference type="Proteomes" id="UP000284109"/>
    </source>
</evidence>
<dbReference type="Proteomes" id="UP000284109">
    <property type="component" value="Unassembled WGS sequence"/>
</dbReference>
<reference evidence="1 2" key="1">
    <citation type="submission" date="2018-07" db="EMBL/GenBank/DDBJ databases">
        <title>Genome sequences of six Lactobacillus spp. isolated from bumble bee guts.</title>
        <authorList>
            <person name="Motta E.V.S."/>
            <person name="Moran N.A."/>
        </authorList>
    </citation>
    <scope>NUCLEOTIDE SEQUENCE [LARGE SCALE GENOMIC DNA]</scope>
    <source>
        <strain evidence="1 2">BI-1.1</strain>
    </source>
</reference>
<dbReference type="EMBL" id="QOCR01000004">
    <property type="protein sequence ID" value="RHW49621.1"/>
    <property type="molecule type" value="Genomic_DNA"/>
</dbReference>
<evidence type="ECO:0000313" key="1">
    <source>
        <dbReference type="EMBL" id="RHW49621.1"/>
    </source>
</evidence>
<dbReference type="OrthoDB" id="2918624at2"/>
<protein>
    <submittedName>
        <fullName evidence="1">Uncharacterized protein</fullName>
    </submittedName>
</protein>
<dbReference type="KEGG" id="lbm:DS830_02090"/>
<proteinExistence type="predicted"/>
<dbReference type="AlphaFoldDB" id="A0A347SQL4"/>